<feature type="binding site" evidence="13 15">
    <location>
        <begin position="356"/>
        <end position="359"/>
    </location>
    <ligand>
        <name>ATP</name>
        <dbReference type="ChEBI" id="CHEBI:30616"/>
    </ligand>
</feature>
<accession>A0A0D6JHW7</accession>
<protein>
    <recommendedName>
        <fullName evidence="6 13">Phosphoglycerate kinase</fullName>
        <ecNumber evidence="5 13">2.7.2.3</ecNumber>
    </recommendedName>
</protein>
<evidence type="ECO:0000256" key="15">
    <source>
        <dbReference type="PIRSR" id="PIRSR000724-2"/>
    </source>
</evidence>
<dbReference type="GO" id="GO:0043531">
    <property type="term" value="F:ADP binding"/>
    <property type="evidence" value="ECO:0007669"/>
    <property type="project" value="TreeGrafter"/>
</dbReference>
<sequence>MDFSKLRTTEGLDVDGKRVMVRVDLNVPLRDGVVTDATRIVRIAPCLLDLASRGAKVIVISHFGRPKGKPLKEFSLVPVAGRMGEVLQKPIRFAADCIGPEARDAVEHLVPGDIALFENLRFHPGEEANDPAFAQELARNADIFVGEAFSTSHRAHASTEAITHLLPSYAGPLMLEEINALRAALEEPKRPTVAVVGGAKVSTKIPILTHLVAKVDKLIIGGGMANTFLQAKGVEVGKSLAEPDFHDTARQIMAAAAESGCEILLPDDAVVAREFKVQAECNTVPIDAVPADAMILDVGPKSVAHLTHVLGSCQTLLWNGPLGAFEIEPFGEGTFALARAAAALTKAGALVSVAGGGDTVAALNAAGVGKNFTYVSTAGGAFLEWLEGRELPGVAALLSE</sequence>
<dbReference type="PANTHER" id="PTHR11406">
    <property type="entry name" value="PHOSPHOGLYCERATE KINASE"/>
    <property type="match status" value="1"/>
</dbReference>
<evidence type="ECO:0000256" key="1">
    <source>
        <dbReference type="ARBA" id="ARBA00000642"/>
    </source>
</evidence>
<evidence type="ECO:0000313" key="17">
    <source>
        <dbReference type="EMBL" id="CPR21262.1"/>
    </source>
</evidence>
<dbReference type="GO" id="GO:0004618">
    <property type="term" value="F:phosphoglycerate kinase activity"/>
    <property type="evidence" value="ECO:0007669"/>
    <property type="project" value="UniProtKB-UniRule"/>
</dbReference>
<dbReference type="AlphaFoldDB" id="A0A0D6JHW7"/>
<evidence type="ECO:0000256" key="10">
    <source>
        <dbReference type="ARBA" id="ARBA00022777"/>
    </source>
</evidence>
<dbReference type="EMBL" id="LN829119">
    <property type="protein sequence ID" value="CPR21262.1"/>
    <property type="molecule type" value="Genomic_DNA"/>
</dbReference>
<feature type="binding site" evidence="13 14">
    <location>
        <begin position="24"/>
        <end position="26"/>
    </location>
    <ligand>
        <name>substrate</name>
    </ligand>
</feature>
<feature type="binding site" evidence="14">
    <location>
        <position position="154"/>
    </location>
    <ligand>
        <name>(2R)-3-phosphoglycerate</name>
        <dbReference type="ChEBI" id="CHEBI:58272"/>
    </ligand>
</feature>
<comment type="caution">
    <text evidence="13">Lacks conserved residue(s) required for the propagation of feature annotation.</text>
</comment>
<dbReference type="Pfam" id="PF00162">
    <property type="entry name" value="PGK"/>
    <property type="match status" value="1"/>
</dbReference>
<feature type="binding site" evidence="13">
    <location>
        <position position="154"/>
    </location>
    <ligand>
        <name>substrate</name>
    </ligand>
</feature>
<evidence type="ECO:0000256" key="12">
    <source>
        <dbReference type="ARBA" id="ARBA00023152"/>
    </source>
</evidence>
<dbReference type="GO" id="GO:0005524">
    <property type="term" value="F:ATP binding"/>
    <property type="evidence" value="ECO:0007669"/>
    <property type="project" value="UniProtKB-KW"/>
</dbReference>
<feature type="binding site" evidence="13 14">
    <location>
        <begin position="62"/>
        <end position="65"/>
    </location>
    <ligand>
        <name>substrate</name>
    </ligand>
</feature>
<evidence type="ECO:0000256" key="2">
    <source>
        <dbReference type="ARBA" id="ARBA00004838"/>
    </source>
</evidence>
<comment type="pathway">
    <text evidence="2 13">Carbohydrate degradation; glycolysis; pyruvate from D-glyceraldehyde 3-phosphate: step 2/5.</text>
</comment>
<comment type="subcellular location">
    <subcellularLocation>
        <location evidence="13">Cytoplasm</location>
    </subcellularLocation>
</comment>
<feature type="binding site" evidence="13 15">
    <location>
        <position position="204"/>
    </location>
    <ligand>
        <name>ATP</name>
        <dbReference type="ChEBI" id="CHEBI:30616"/>
    </ligand>
</feature>
<dbReference type="InterPro" id="IPR015824">
    <property type="entry name" value="Phosphoglycerate_kinase_N"/>
</dbReference>
<reference evidence="18" key="1">
    <citation type="submission" date="2015-02" db="EMBL/GenBank/DDBJ databases">
        <authorList>
            <person name="Chooi Y.-H."/>
        </authorList>
    </citation>
    <scope>NUCLEOTIDE SEQUENCE [LARGE SCALE GENOMIC DNA]</scope>
    <source>
        <strain evidence="18">strain Y</strain>
    </source>
</reference>
<keyword evidence="10 13" id="KW-0418">Kinase</keyword>
<dbReference type="KEGG" id="fil:BN1229_v1_2946"/>
<dbReference type="UniPathway" id="UPA00109">
    <property type="reaction ID" value="UER00185"/>
</dbReference>
<comment type="subunit">
    <text evidence="4 13">Monomer.</text>
</comment>
<feature type="binding site" evidence="14">
    <location>
        <position position="121"/>
    </location>
    <ligand>
        <name>(2R)-3-phosphoglycerate</name>
        <dbReference type="ChEBI" id="CHEBI:58272"/>
    </ligand>
</feature>
<gene>
    <name evidence="13 17" type="primary">pgk</name>
    <name evidence="17" type="ORF">YBN1229_v1_2971</name>
</gene>
<keyword evidence="11 13" id="KW-0067">ATP-binding</keyword>
<dbReference type="InterPro" id="IPR001576">
    <property type="entry name" value="Phosphoglycerate_kinase"/>
</dbReference>
<comment type="similarity">
    <text evidence="3 13 16">Belongs to the phosphoglycerate kinase family.</text>
</comment>
<keyword evidence="18" id="KW-1185">Reference proteome</keyword>
<evidence type="ECO:0000256" key="7">
    <source>
        <dbReference type="ARBA" id="ARBA00022490"/>
    </source>
</evidence>
<feature type="binding site" evidence="13">
    <location>
        <position position="121"/>
    </location>
    <ligand>
        <name>substrate</name>
    </ligand>
</feature>
<evidence type="ECO:0000256" key="3">
    <source>
        <dbReference type="ARBA" id="ARBA00008982"/>
    </source>
</evidence>
<feature type="binding site" evidence="13 15">
    <location>
        <position position="326"/>
    </location>
    <ligand>
        <name>ATP</name>
        <dbReference type="ChEBI" id="CHEBI:30616"/>
    </ligand>
</feature>
<dbReference type="HAMAP" id="MF_00145">
    <property type="entry name" value="Phosphoglyc_kinase"/>
    <property type="match status" value="1"/>
</dbReference>
<keyword evidence="9 13" id="KW-0547">Nucleotide-binding</keyword>
<dbReference type="InterPro" id="IPR015911">
    <property type="entry name" value="Phosphoglycerate_kinase_CS"/>
</dbReference>
<dbReference type="SUPFAM" id="SSF53748">
    <property type="entry name" value="Phosphoglycerate kinase"/>
    <property type="match status" value="1"/>
</dbReference>
<dbReference type="PIRSF" id="PIRSF000724">
    <property type="entry name" value="Pgk"/>
    <property type="match status" value="1"/>
</dbReference>
<dbReference type="GO" id="GO:0006096">
    <property type="term" value="P:glycolytic process"/>
    <property type="evidence" value="ECO:0007669"/>
    <property type="project" value="UniProtKB-UniRule"/>
</dbReference>
<name>A0A0D6JHW7_9HYPH</name>
<keyword evidence="8 13" id="KW-0808">Transferase</keyword>
<evidence type="ECO:0000313" key="18">
    <source>
        <dbReference type="Proteomes" id="UP000033187"/>
    </source>
</evidence>
<evidence type="ECO:0000256" key="4">
    <source>
        <dbReference type="ARBA" id="ARBA00011245"/>
    </source>
</evidence>
<evidence type="ECO:0000256" key="8">
    <source>
        <dbReference type="ARBA" id="ARBA00022679"/>
    </source>
</evidence>
<evidence type="ECO:0000256" key="16">
    <source>
        <dbReference type="RuleBase" id="RU000532"/>
    </source>
</evidence>
<dbReference type="GO" id="GO:0006094">
    <property type="term" value="P:gluconeogenesis"/>
    <property type="evidence" value="ECO:0007669"/>
    <property type="project" value="TreeGrafter"/>
</dbReference>
<evidence type="ECO:0000256" key="13">
    <source>
        <dbReference type="HAMAP-Rule" id="MF_00145"/>
    </source>
</evidence>
<dbReference type="PANTHER" id="PTHR11406:SF23">
    <property type="entry name" value="PHOSPHOGLYCERATE KINASE 1, CHLOROPLASTIC-RELATED"/>
    <property type="match status" value="1"/>
</dbReference>
<dbReference type="GO" id="GO:0005829">
    <property type="term" value="C:cytosol"/>
    <property type="evidence" value="ECO:0007669"/>
    <property type="project" value="TreeGrafter"/>
</dbReference>
<evidence type="ECO:0000256" key="14">
    <source>
        <dbReference type="PIRSR" id="PIRSR000724-1"/>
    </source>
</evidence>
<dbReference type="PROSITE" id="PS00111">
    <property type="entry name" value="PGLYCERATE_KINASE"/>
    <property type="match status" value="1"/>
</dbReference>
<keyword evidence="7 13" id="KW-0963">Cytoplasm</keyword>
<evidence type="ECO:0000256" key="9">
    <source>
        <dbReference type="ARBA" id="ARBA00022741"/>
    </source>
</evidence>
<dbReference type="InterPro" id="IPR036043">
    <property type="entry name" value="Phosphoglycerate_kinase_sf"/>
</dbReference>
<dbReference type="Proteomes" id="UP000033187">
    <property type="component" value="Chromosome 1"/>
</dbReference>
<evidence type="ECO:0000256" key="5">
    <source>
        <dbReference type="ARBA" id="ARBA00013061"/>
    </source>
</evidence>
<dbReference type="FunFam" id="3.40.50.1260:FF:000006">
    <property type="entry name" value="Phosphoglycerate kinase"/>
    <property type="match status" value="1"/>
</dbReference>
<proteinExistence type="inferred from homology"/>
<feature type="binding site" evidence="13">
    <location>
        <position position="39"/>
    </location>
    <ligand>
        <name>substrate</name>
    </ligand>
</feature>
<dbReference type="PRINTS" id="PR00477">
    <property type="entry name" value="PHGLYCKINASE"/>
</dbReference>
<feature type="binding site" evidence="14">
    <location>
        <position position="39"/>
    </location>
    <ligand>
        <name>(2R)-3-phosphoglycerate</name>
        <dbReference type="ChEBI" id="CHEBI:58272"/>
    </ligand>
</feature>
<keyword evidence="12 13" id="KW-0324">Glycolysis</keyword>
<dbReference type="Gene3D" id="3.40.50.1260">
    <property type="entry name" value="Phosphoglycerate kinase, N-terminal domain"/>
    <property type="match status" value="2"/>
</dbReference>
<dbReference type="FunFam" id="3.40.50.1260:FF:000031">
    <property type="entry name" value="Phosphoglycerate kinase 1"/>
    <property type="match status" value="1"/>
</dbReference>
<evidence type="ECO:0000256" key="6">
    <source>
        <dbReference type="ARBA" id="ARBA00016471"/>
    </source>
</evidence>
<organism evidence="17 18">
    <name type="scientific">Candidatus Filomicrobium marinum</name>
    <dbReference type="NCBI Taxonomy" id="1608628"/>
    <lineage>
        <taxon>Bacteria</taxon>
        <taxon>Pseudomonadati</taxon>
        <taxon>Pseudomonadota</taxon>
        <taxon>Alphaproteobacteria</taxon>
        <taxon>Hyphomicrobiales</taxon>
        <taxon>Hyphomicrobiaceae</taxon>
        <taxon>Filomicrobium</taxon>
    </lineage>
</organism>
<dbReference type="OrthoDB" id="9808460at2"/>
<comment type="catalytic activity">
    <reaction evidence="1 13 16">
        <text>(2R)-3-phosphoglycerate + ATP = (2R)-3-phospho-glyceroyl phosphate + ADP</text>
        <dbReference type="Rhea" id="RHEA:14801"/>
        <dbReference type="ChEBI" id="CHEBI:30616"/>
        <dbReference type="ChEBI" id="CHEBI:57604"/>
        <dbReference type="ChEBI" id="CHEBI:58272"/>
        <dbReference type="ChEBI" id="CHEBI:456216"/>
        <dbReference type="EC" id="2.7.2.3"/>
    </reaction>
</comment>
<dbReference type="KEGG" id="fiy:BN1229_v1_2971"/>
<dbReference type="EC" id="2.7.2.3" evidence="5 13"/>
<dbReference type="RefSeq" id="WP_046478724.1">
    <property type="nucleotide sequence ID" value="NZ_LN829118.1"/>
</dbReference>
<evidence type="ECO:0000256" key="11">
    <source>
        <dbReference type="ARBA" id="ARBA00022840"/>
    </source>
</evidence>